<dbReference type="AlphaFoldDB" id="A0A834R798"/>
<feature type="region of interest" description="Disordered" evidence="6">
    <location>
        <begin position="89"/>
        <end position="150"/>
    </location>
</feature>
<keyword evidence="8" id="KW-0675">Receptor</keyword>
<reference evidence="10" key="1">
    <citation type="journal article" date="2020" name="PLoS Negl. Trop. Dis.">
        <title>High-quality nuclear genome for Sarcoptes scabiei-A critical resource for a neglected parasite.</title>
        <authorList>
            <person name="Korhonen P.K."/>
            <person name="Gasser R.B."/>
            <person name="Ma G."/>
            <person name="Wang T."/>
            <person name="Stroehlein A.J."/>
            <person name="Young N.D."/>
            <person name="Ang C.S."/>
            <person name="Fernando D.D."/>
            <person name="Lu H.C."/>
            <person name="Taylor S."/>
            <person name="Reynolds S.L."/>
            <person name="Mofiz E."/>
            <person name="Najaraj S.H."/>
            <person name="Gowda H."/>
            <person name="Madugundu A."/>
            <person name="Renuse S."/>
            <person name="Holt D."/>
            <person name="Pandey A."/>
            <person name="Papenfuss A.T."/>
            <person name="Fischer K."/>
        </authorList>
    </citation>
    <scope>NUCLEOTIDE SEQUENCE [LARGE SCALE GENOMIC DNA]</scope>
</reference>
<dbReference type="GO" id="GO:0007168">
    <property type="term" value="P:receptor guanylyl cyclase signaling pathway"/>
    <property type="evidence" value="ECO:0007669"/>
    <property type="project" value="TreeGrafter"/>
</dbReference>
<feature type="compositionally biased region" description="Low complexity" evidence="6">
    <location>
        <begin position="460"/>
        <end position="477"/>
    </location>
</feature>
<dbReference type="GO" id="GO:0004383">
    <property type="term" value="F:guanylate cyclase activity"/>
    <property type="evidence" value="ECO:0007669"/>
    <property type="project" value="UniProtKB-EC"/>
</dbReference>
<keyword evidence="4" id="KW-0456">Lyase</keyword>
<dbReference type="InterPro" id="IPR000719">
    <property type="entry name" value="Prot_kinase_dom"/>
</dbReference>
<sequence length="786" mass="91345">MLSLIYAFSILLYSLSILLFIRAIKLIVENKQPNGNDNEQPKIFYKIDDFQRLDRFRSVGIEKAVPNKDNYKKNLDKKNETIEEKTNKIVVISSSEDEEEDVEVDVEESTNDGDDEDEDSKRVQKSSSNVNANKANLDRIPPGETINNNHNVDDAVHREILSDENNQTKSIKMKRARWIRCCSTIDQNLSCFSQISPISSTTLENGASNNSIFDCPQCRPKKFHPNFCRKKFSTDVNESNIVPSNVRERKWIATDQMVRDVKISIPQYQSESKPEQPLVRRAEENLLEHSHQDQLKSKAVPVWLQLLGTRPSLSSSSSGWDSSTIREKIISLIEFQKNNEHQNVSSLLGILQLEDENHESNDNNNDDDDDVNRIEQNRSSSNSNNHHRRKRNRFGFVLDHNRVRPTNGNDIIDVCDHVQNDLYDANESFHEDNFETNNKNRKINSNNNNYNSSVRETLPSTLSSPSSSSKNRSQSTSMMTMEMITSFKAIKNELSKFSKLLLPPFGPSSSASQSTSIRGVRLSNNCSIRLFSVWHCYQDDAKLLWNVLHSGTIRLSWSMKLSFINDLIQRTKKSSIEIHCLLRTSVSKIPNETNKERYLHRCNSIRKHGKLNSRKCLLTNGWRIKLFDFATDEIFNIVFLLWMAPEQLRHLSKDLSVFGEKPDERKIDVYSFAMTCYEIITQRIPFDEILNLDEDIENVLDLIKYGTDRSLPRPFEWNDEHQRIWNEMNASDCTKLRPKLCNHLRMKSKYREIFKLIEFCWSENPDSRPSFDLIEKQFKELLYFDR</sequence>
<evidence type="ECO:0000256" key="6">
    <source>
        <dbReference type="SAM" id="MobiDB-lite"/>
    </source>
</evidence>
<evidence type="ECO:0000313" key="10">
    <source>
        <dbReference type="Proteomes" id="UP000070412"/>
    </source>
</evidence>
<reference evidence="9" key="3">
    <citation type="submission" date="2022-06" db="UniProtKB">
        <authorList>
            <consortium name="EnsemblMetazoa"/>
        </authorList>
    </citation>
    <scope>IDENTIFICATION</scope>
</reference>
<dbReference type="EMBL" id="WVUK01000062">
    <property type="protein sequence ID" value="KAF7490984.1"/>
    <property type="molecule type" value="Genomic_DNA"/>
</dbReference>
<feature type="compositionally biased region" description="Low complexity" evidence="6">
    <location>
        <begin position="443"/>
        <end position="453"/>
    </location>
</feature>
<evidence type="ECO:0000256" key="5">
    <source>
        <dbReference type="ARBA" id="ARBA00023293"/>
    </source>
</evidence>
<evidence type="ECO:0000256" key="2">
    <source>
        <dbReference type="ARBA" id="ARBA00012202"/>
    </source>
</evidence>
<evidence type="ECO:0000256" key="4">
    <source>
        <dbReference type="ARBA" id="ARBA00023239"/>
    </source>
</evidence>
<proteinExistence type="predicted"/>
<dbReference type="GO" id="GO:0005886">
    <property type="term" value="C:plasma membrane"/>
    <property type="evidence" value="ECO:0007669"/>
    <property type="project" value="TreeGrafter"/>
</dbReference>
<dbReference type="Pfam" id="PF07714">
    <property type="entry name" value="PK_Tyr_Ser-Thr"/>
    <property type="match status" value="1"/>
</dbReference>
<dbReference type="InterPro" id="IPR001245">
    <property type="entry name" value="Ser-Thr/Tyr_kinase_cat_dom"/>
</dbReference>
<dbReference type="EC" id="4.6.1.2" evidence="2"/>
<dbReference type="PANTHER" id="PTHR11920">
    <property type="entry name" value="GUANYLYL CYCLASE"/>
    <property type="match status" value="1"/>
</dbReference>
<dbReference type="SUPFAM" id="SSF56112">
    <property type="entry name" value="Protein kinase-like (PK-like)"/>
    <property type="match status" value="1"/>
</dbReference>
<evidence type="ECO:0000313" key="8">
    <source>
        <dbReference type="EMBL" id="KAF7490984.1"/>
    </source>
</evidence>
<name>A0A834R798_SARSC</name>
<dbReference type="Proteomes" id="UP000070412">
    <property type="component" value="Unassembled WGS sequence"/>
</dbReference>
<reference evidence="8" key="2">
    <citation type="submission" date="2020-01" db="EMBL/GenBank/DDBJ databases">
        <authorList>
            <person name="Korhonen P.K.K."/>
            <person name="Guangxu M.G."/>
            <person name="Wang T.W."/>
            <person name="Stroehlein A.J.S."/>
            <person name="Young N.D."/>
            <person name="Ang C.-S.A."/>
            <person name="Fernando D.W.F."/>
            <person name="Lu H.L."/>
            <person name="Taylor S.T."/>
            <person name="Ehtesham M.E.M."/>
            <person name="Najaraj S.H.N."/>
            <person name="Harsha G.H.G."/>
            <person name="Madugundu A.M."/>
            <person name="Renuse S.R."/>
            <person name="Holt D.H."/>
            <person name="Pandey A.P."/>
            <person name="Papenfuss A.P."/>
            <person name="Gasser R.B.G."/>
            <person name="Fischer K.F."/>
        </authorList>
    </citation>
    <scope>NUCLEOTIDE SEQUENCE</scope>
    <source>
        <strain evidence="8">SSS_KF_BRIS2020</strain>
    </source>
</reference>
<feature type="compositionally biased region" description="Acidic residues" evidence="6">
    <location>
        <begin position="95"/>
        <end position="118"/>
    </location>
</feature>
<keyword evidence="5" id="KW-0141">cGMP biosynthesis</keyword>
<gene>
    <name evidence="8" type="ORF">SSS_7989</name>
</gene>
<organism evidence="8">
    <name type="scientific">Sarcoptes scabiei</name>
    <name type="common">Itch mite</name>
    <name type="synonym">Acarus scabiei</name>
    <dbReference type="NCBI Taxonomy" id="52283"/>
    <lineage>
        <taxon>Eukaryota</taxon>
        <taxon>Metazoa</taxon>
        <taxon>Ecdysozoa</taxon>
        <taxon>Arthropoda</taxon>
        <taxon>Chelicerata</taxon>
        <taxon>Arachnida</taxon>
        <taxon>Acari</taxon>
        <taxon>Acariformes</taxon>
        <taxon>Sarcoptiformes</taxon>
        <taxon>Astigmata</taxon>
        <taxon>Psoroptidia</taxon>
        <taxon>Sarcoptoidea</taxon>
        <taxon>Sarcoptidae</taxon>
        <taxon>Sarcoptinae</taxon>
        <taxon>Sarcoptes</taxon>
    </lineage>
</organism>
<feature type="region of interest" description="Disordered" evidence="6">
    <location>
        <begin position="357"/>
        <end position="393"/>
    </location>
</feature>
<accession>A0A834R798</accession>
<evidence type="ECO:0000256" key="3">
    <source>
        <dbReference type="ARBA" id="ARBA00022741"/>
    </source>
</evidence>
<dbReference type="GO" id="GO:0005524">
    <property type="term" value="F:ATP binding"/>
    <property type="evidence" value="ECO:0007669"/>
    <property type="project" value="InterPro"/>
</dbReference>
<dbReference type="GO" id="GO:0001653">
    <property type="term" value="F:peptide receptor activity"/>
    <property type="evidence" value="ECO:0007669"/>
    <property type="project" value="TreeGrafter"/>
</dbReference>
<dbReference type="Gene3D" id="1.10.510.10">
    <property type="entry name" value="Transferase(Phosphotransferase) domain 1"/>
    <property type="match status" value="1"/>
</dbReference>
<evidence type="ECO:0000259" key="7">
    <source>
        <dbReference type="PROSITE" id="PS50011"/>
    </source>
</evidence>
<keyword evidence="3" id="KW-0547">Nucleotide-binding</keyword>
<protein>
    <recommendedName>
        <fullName evidence="2">guanylate cyclase</fullName>
        <ecNumber evidence="2">4.6.1.2</ecNumber>
    </recommendedName>
</protein>
<comment type="catalytic activity">
    <reaction evidence="1">
        <text>GTP = 3',5'-cyclic GMP + diphosphate</text>
        <dbReference type="Rhea" id="RHEA:13665"/>
        <dbReference type="ChEBI" id="CHEBI:33019"/>
        <dbReference type="ChEBI" id="CHEBI:37565"/>
        <dbReference type="ChEBI" id="CHEBI:57746"/>
        <dbReference type="EC" id="4.6.1.2"/>
    </reaction>
</comment>
<feature type="domain" description="Protein kinase" evidence="7">
    <location>
        <begin position="423"/>
        <end position="782"/>
    </location>
</feature>
<dbReference type="GO" id="GO:0004016">
    <property type="term" value="F:adenylate cyclase activity"/>
    <property type="evidence" value="ECO:0007669"/>
    <property type="project" value="TreeGrafter"/>
</dbReference>
<dbReference type="OrthoDB" id="5966500at2759"/>
<dbReference type="PROSITE" id="PS50011">
    <property type="entry name" value="PROTEIN_KINASE_DOM"/>
    <property type="match status" value="1"/>
</dbReference>
<dbReference type="InterPro" id="IPR011009">
    <property type="entry name" value="Kinase-like_dom_sf"/>
</dbReference>
<feature type="compositionally biased region" description="Low complexity" evidence="6">
    <location>
        <begin position="125"/>
        <end position="135"/>
    </location>
</feature>
<dbReference type="InterPro" id="IPR050401">
    <property type="entry name" value="Cyclic_nucleotide_synthase"/>
</dbReference>
<dbReference type="PANTHER" id="PTHR11920:SF501">
    <property type="entry name" value="GUANYLATE CYCLASE 32E"/>
    <property type="match status" value="1"/>
</dbReference>
<dbReference type="EnsemblMetazoa" id="SSS_7989s_mrna">
    <property type="protein sequence ID" value="KAF7490984.1"/>
    <property type="gene ID" value="SSS_7989"/>
</dbReference>
<dbReference type="GO" id="GO:0004672">
    <property type="term" value="F:protein kinase activity"/>
    <property type="evidence" value="ECO:0007669"/>
    <property type="project" value="InterPro"/>
</dbReference>
<evidence type="ECO:0000256" key="1">
    <source>
        <dbReference type="ARBA" id="ARBA00001436"/>
    </source>
</evidence>
<keyword evidence="10" id="KW-1185">Reference proteome</keyword>
<evidence type="ECO:0000313" key="9">
    <source>
        <dbReference type="EnsemblMetazoa" id="KAF7490984.1"/>
    </source>
</evidence>
<feature type="region of interest" description="Disordered" evidence="6">
    <location>
        <begin position="434"/>
        <end position="477"/>
    </location>
</feature>